<dbReference type="MGI" id="MGI:1917970">
    <property type="gene designation" value="6330407A03Rik"/>
</dbReference>
<reference evidence="1" key="4">
    <citation type="submission" date="2000-07" db="EMBL/GenBank/DDBJ databases">
        <authorList>
            <person name="Adachi J."/>
            <person name="Aizawa K."/>
            <person name="Akahira S."/>
            <person name="Akimura T."/>
            <person name="Arai A."/>
            <person name="Aono H."/>
            <person name="Arakawa T."/>
            <person name="Bono H."/>
            <person name="Carninci P."/>
            <person name="Fukuda S."/>
            <person name="Fukunishi Y."/>
            <person name="Furuno M."/>
            <person name="Hanagaki T."/>
            <person name="Hara A."/>
            <person name="Hayatsu N."/>
            <person name="Hiramoto K."/>
            <person name="Hiraoka T."/>
            <person name="Hori F."/>
            <person name="Imotani K."/>
            <person name="Ishii Y."/>
            <person name="Itoh M."/>
            <person name="Izawa M."/>
            <person name="Kasukawa T."/>
            <person name="Kato H."/>
            <person name="Kawai J."/>
            <person name="Kojima Y."/>
            <person name="Konno H."/>
            <person name="Kouda M."/>
            <person name="Koya S."/>
            <person name="Kurihara C."/>
            <person name="Matsuyama T."/>
            <person name="Miyazaki A."/>
            <person name="Nishi K."/>
            <person name="Nomura K."/>
            <person name="Numazaki R."/>
            <person name="Ohno M."/>
            <person name="Okazaki Y."/>
            <person name="Okido T."/>
            <person name="Owa C."/>
            <person name="Saito H."/>
            <person name="Saito R."/>
            <person name="Sakai C."/>
            <person name="Sakai K."/>
            <person name="Sano H."/>
            <person name="Sasaki D."/>
            <person name="Shibata K."/>
            <person name="Shibata Y."/>
            <person name="Shinagawa A."/>
            <person name="Shiraki T."/>
            <person name="Sogabe Y."/>
            <person name="Suzuki H."/>
            <person name="Tagami M."/>
            <person name="Tagawa A."/>
            <person name="Takahashi F."/>
            <person name="Tanaka T."/>
            <person name="Tejima Y."/>
            <person name="Toya T."/>
            <person name="Yamamura T."/>
            <person name="Yasunishi A."/>
            <person name="Yoshida K."/>
            <person name="Yoshino M."/>
            <person name="Muramatsu M."/>
            <person name="Hayashizaki Y."/>
        </authorList>
    </citation>
    <scope>NUCLEOTIDE SEQUENCE</scope>
    <source>
        <strain evidence="1">C57BL/6J</strain>
        <tissue evidence="1">Medulla oblongata</tissue>
    </source>
</reference>
<reference evidence="1" key="3">
    <citation type="journal article" date="2000" name="Genome Res.">
        <title>RIKEN integrated sequence analysis (RISA) system--384-format sequencing pipeline with 384 multicapillary sequencer.</title>
        <authorList>
            <person name="Shibata K."/>
            <person name="Itoh M."/>
            <person name="Aizawa K."/>
            <person name="Nagaoka S."/>
            <person name="Sasaki N."/>
            <person name="Carninci P."/>
            <person name="Konno H."/>
            <person name="Akiyama J."/>
            <person name="Nishi K."/>
            <person name="Kitsunai T."/>
            <person name="Tashiro H."/>
            <person name="Itoh M."/>
            <person name="Sumi N."/>
            <person name="Ishii Y."/>
            <person name="Nakamura S."/>
            <person name="Hazama M."/>
            <person name="Nishine T."/>
            <person name="Harada A."/>
            <person name="Yamamoto R."/>
            <person name="Matsumoto H."/>
            <person name="Sakaguchi S."/>
            <person name="Ikegami T."/>
            <person name="Kashiwagi K."/>
            <person name="Fujiwake S."/>
            <person name="Inoue K."/>
            <person name="Togawa Y."/>
            <person name="Izawa M."/>
            <person name="Ohara E."/>
            <person name="Watahiki M."/>
            <person name="Yoneda Y."/>
            <person name="Ishikawa T."/>
            <person name="Ozawa K."/>
            <person name="Tanaka T."/>
            <person name="Matsuura S."/>
            <person name="Kawai J."/>
            <person name="Okazaki Y."/>
            <person name="Muramatsu M."/>
            <person name="Inoue Y."/>
            <person name="Kira A."/>
            <person name="Hayashizaki Y."/>
        </authorList>
    </citation>
    <scope>NUCLEOTIDE SEQUENCE</scope>
    <source>
        <strain evidence="1">C57BL/6J</strain>
        <tissue evidence="1">Medulla oblongata</tissue>
    </source>
</reference>
<reference evidence="1" key="5">
    <citation type="journal article" date="2001" name="Nature">
        <title>Functional annotation of a full-length mouse cDNA collection.</title>
        <authorList>
            <consortium name="The RIKEN Genome Exploration Research Group Phase II Team and the FANTOM Consortium"/>
        </authorList>
    </citation>
    <scope>NUCLEOTIDE SEQUENCE</scope>
    <source>
        <strain evidence="1">C57BL/6J</strain>
        <tissue evidence="1">Medulla oblongata</tissue>
    </source>
</reference>
<organism evidence="1">
    <name type="scientific">Mus musculus</name>
    <name type="common">Mouse</name>
    <dbReference type="NCBI Taxonomy" id="10090"/>
    <lineage>
        <taxon>Eukaryota</taxon>
        <taxon>Metazoa</taxon>
        <taxon>Chordata</taxon>
        <taxon>Craniata</taxon>
        <taxon>Vertebrata</taxon>
        <taxon>Euteleostomi</taxon>
        <taxon>Mammalia</taxon>
        <taxon>Eutheria</taxon>
        <taxon>Euarchontoglires</taxon>
        <taxon>Glires</taxon>
        <taxon>Rodentia</taxon>
        <taxon>Myomorpha</taxon>
        <taxon>Muroidea</taxon>
        <taxon>Muridae</taxon>
        <taxon>Murinae</taxon>
        <taxon>Mus</taxon>
        <taxon>Mus</taxon>
    </lineage>
</organism>
<reference evidence="1" key="6">
    <citation type="journal article" date="2002" name="Nature">
        <title>Analysis of the mouse transcriptome based on functional annotation of 60,770 full-length cDNAs.</title>
        <authorList>
            <consortium name="The FANTOM Consortium and the RIKEN Genome Exploration Research Group Phase I and II Team"/>
        </authorList>
    </citation>
    <scope>NUCLEOTIDE SEQUENCE</scope>
    <source>
        <strain evidence="1">C57BL/6J</strain>
        <tissue evidence="1">Medulla oblongata</tissue>
    </source>
</reference>
<reference evidence="1" key="7">
    <citation type="journal article" date="2005" name="Science">
        <title>The Transcriptional Landscape of the Mammalian Genome.</title>
        <authorList>
            <consortium name="The FANTOM Consortium"/>
            <consortium name="Riken Genome Exploration Research Group and Genome Science Group (Genome Network Project Core Group)"/>
        </authorList>
    </citation>
    <scope>NUCLEOTIDE SEQUENCE</scope>
    <source>
        <strain evidence="1">C57BL/6J</strain>
        <tissue evidence="1">Medulla oblongata</tissue>
    </source>
</reference>
<sequence length="146" mass="16976">MLCVPNTILKMYSLCQPHPHRLTPGSYFSQVLSHSFSGTLGSWSSNYSFFFSSSPRMEDILRVVNPKLEYILDIRTQCCLKRCHTLEGRILFLLYFNNHSHSQMGQVYLDMKLLKLSCFCSIDLQLTLASFESHQTQPTWFHKAKM</sequence>
<accession>Q9D3B3</accession>
<gene>
    <name evidence="2" type="primary">6330407A03Rik</name>
</gene>
<dbReference type="AGR" id="MGI:1917970"/>
<reference evidence="1" key="2">
    <citation type="journal article" date="2000" name="Genome Res.">
        <title>Normalization and subtraction of cap-trapper-selected cDNAs to prepare full-length cDNA libraries for rapid discovery of new genes.</title>
        <authorList>
            <person name="Carninci P."/>
            <person name="Shibata Y."/>
            <person name="Hayatsu N."/>
            <person name="Sugahara Y."/>
            <person name="Shibata K."/>
            <person name="Itoh M."/>
            <person name="Konno H."/>
            <person name="Okazaki Y."/>
            <person name="Muramatsu M."/>
            <person name="Hayashizaki Y."/>
        </authorList>
    </citation>
    <scope>NUCLEOTIDE SEQUENCE</scope>
    <source>
        <strain evidence="1">C57BL/6J</strain>
        <tissue evidence="1">Medulla oblongata</tissue>
    </source>
</reference>
<dbReference type="EMBL" id="AK018133">
    <property type="protein sequence ID" value="BAB31087.1"/>
    <property type="molecule type" value="mRNA"/>
</dbReference>
<dbReference type="AlphaFoldDB" id="Q9D3B3"/>
<reference evidence="1" key="1">
    <citation type="journal article" date="1999" name="Methods Enzymol.">
        <title>High-efficiency full-length cDNA cloning.</title>
        <authorList>
            <person name="Carninci P."/>
            <person name="Hayashizaki Y."/>
        </authorList>
    </citation>
    <scope>NUCLEOTIDE SEQUENCE</scope>
    <source>
        <strain evidence="1">C57BL/6J</strain>
        <tissue evidence="1">Medulla oblongata</tissue>
    </source>
</reference>
<proteinExistence type="evidence at transcript level"/>
<evidence type="ECO:0000313" key="2">
    <source>
        <dbReference type="MGI" id="MGI:1917970"/>
    </source>
</evidence>
<evidence type="ECO:0000313" key="1">
    <source>
        <dbReference type="EMBL" id="BAB31087.1"/>
    </source>
</evidence>
<name>Q9D3B3_MOUSE</name>
<protein>
    <submittedName>
        <fullName evidence="1">Uncharacterized protein</fullName>
    </submittedName>
</protein>
<reference evidence="1" key="8">
    <citation type="journal article" date="2005" name="Science">
        <title>Antisense Transcription in the Mammalian Transcriptome.</title>
        <authorList>
            <consortium name="RIKEN Genome Exploration Research Group and Genome Science Group (Genome Network Project Core Group) and the FANTOM Consortium"/>
        </authorList>
    </citation>
    <scope>NUCLEOTIDE SEQUENCE</scope>
    <source>
        <strain evidence="1">C57BL/6J</strain>
        <tissue evidence="1">Medulla oblongata</tissue>
    </source>
</reference>